<proteinExistence type="predicted"/>
<keyword evidence="1" id="KW-0732">Signal</keyword>
<dbReference type="Gene3D" id="3.90.1010.20">
    <property type="match status" value="1"/>
</dbReference>
<dbReference type="RefSeq" id="WP_286268253.1">
    <property type="nucleotide sequence ID" value="NZ_AP028056.1"/>
</dbReference>
<dbReference type="GO" id="GO:0010181">
    <property type="term" value="F:FMN binding"/>
    <property type="evidence" value="ECO:0007669"/>
    <property type="project" value="InterPro"/>
</dbReference>
<dbReference type="KEGG" id="broo:brsh051_12170"/>
<keyword evidence="4" id="KW-1185">Reference proteome</keyword>
<sequence>MMRKRDASLMLAGLVGSIVLSGCGAPSPTASTLPDGDYTGQSEAESDGSYGVVNFTVVNGAVTAADFVVYDADGTPHDESYGLGSDGKPADEQFYQRAQNAVAAEKQYLSEFKETGDQSQVESVAGASLSYRLFQAAIDDAIANAS</sequence>
<protein>
    <recommendedName>
        <fullName evidence="2">FMN-binding domain-containing protein</fullName>
    </recommendedName>
</protein>
<name>A0AAN0K6J3_9ACTN</name>
<evidence type="ECO:0000313" key="3">
    <source>
        <dbReference type="EMBL" id="BEH01936.1"/>
    </source>
</evidence>
<feature type="signal peptide" evidence="1">
    <location>
        <begin position="1"/>
        <end position="21"/>
    </location>
</feature>
<dbReference type="PROSITE" id="PS51257">
    <property type="entry name" value="PROKAR_LIPOPROTEIN"/>
    <property type="match status" value="1"/>
</dbReference>
<feature type="chain" id="PRO_5042905510" description="FMN-binding domain-containing protein" evidence="1">
    <location>
        <begin position="22"/>
        <end position="146"/>
    </location>
</feature>
<dbReference type="EMBL" id="AP028056">
    <property type="protein sequence ID" value="BEH01936.1"/>
    <property type="molecule type" value="Genomic_DNA"/>
</dbReference>
<dbReference type="AlphaFoldDB" id="A0AAN0K6J3"/>
<dbReference type="Proteomes" id="UP001431656">
    <property type="component" value="Chromosome"/>
</dbReference>
<dbReference type="Pfam" id="PF04205">
    <property type="entry name" value="FMN_bind"/>
    <property type="match status" value="1"/>
</dbReference>
<evidence type="ECO:0000256" key="1">
    <source>
        <dbReference type="SAM" id="SignalP"/>
    </source>
</evidence>
<organism evidence="3 4">
    <name type="scientific">Brooklawnia propionicigenes</name>
    <dbReference type="NCBI Taxonomy" id="3041175"/>
    <lineage>
        <taxon>Bacteria</taxon>
        <taxon>Bacillati</taxon>
        <taxon>Actinomycetota</taxon>
        <taxon>Actinomycetes</taxon>
        <taxon>Propionibacteriales</taxon>
        <taxon>Propionibacteriaceae</taxon>
        <taxon>Brooklawnia</taxon>
    </lineage>
</organism>
<accession>A0AAN0K6J3</accession>
<evidence type="ECO:0000259" key="2">
    <source>
        <dbReference type="Pfam" id="PF04205"/>
    </source>
</evidence>
<feature type="domain" description="FMN-binding" evidence="2">
    <location>
        <begin position="59"/>
        <end position="142"/>
    </location>
</feature>
<dbReference type="InterPro" id="IPR007329">
    <property type="entry name" value="FMN-bd"/>
</dbReference>
<gene>
    <name evidence="3" type="ORF">brsh051_12170</name>
</gene>
<evidence type="ECO:0000313" key="4">
    <source>
        <dbReference type="Proteomes" id="UP001431656"/>
    </source>
</evidence>
<dbReference type="GO" id="GO:0016020">
    <property type="term" value="C:membrane"/>
    <property type="evidence" value="ECO:0007669"/>
    <property type="project" value="InterPro"/>
</dbReference>
<reference evidence="3" key="1">
    <citation type="journal article" date="2024" name="Int. J. Syst. Evol. Microbiol.">
        <title>Brooklawnia propionicigenes sp. nov., a facultatively anaerobic, propionate-producing bacterium isolated from a methanogenic reactor treating waste from cattle farms.</title>
        <authorList>
            <person name="Akita Y."/>
            <person name="Ueki A."/>
            <person name="Tonouchi A."/>
            <person name="Sugawara Y."/>
            <person name="Honma S."/>
            <person name="Kaku N."/>
            <person name="Ueki K."/>
        </authorList>
    </citation>
    <scope>NUCLEOTIDE SEQUENCE</scope>
    <source>
        <strain evidence="3">SH051</strain>
    </source>
</reference>